<keyword evidence="2" id="KW-1185">Reference proteome</keyword>
<dbReference type="EMBL" id="CAIJDO010000202">
    <property type="protein sequence ID" value="CAD0007652.1"/>
    <property type="molecule type" value="Genomic_DNA"/>
</dbReference>
<gene>
    <name evidence="1" type="ORF">FLACHUCJ7_03409</name>
</gene>
<evidence type="ECO:0000313" key="2">
    <source>
        <dbReference type="Proteomes" id="UP000556700"/>
    </source>
</evidence>
<evidence type="ECO:0008006" key="3">
    <source>
        <dbReference type="Google" id="ProtNLM"/>
    </source>
</evidence>
<sequence length="494" mass="57353">MNKFILRIFTIISVMILLVTLSCSEKNSTKISNETNLIVQKIEKENIVMGSAVGVAGIKPEQYENFEELKKNVSKEELLLLTNHSNGVVRCYSFWALALDKNANLFSIVKNHINDNTQVETQFGCIKSTEKVGDFFINLVNPKYEDSEIKKLSQAEFNQLDSLLIYKKNNLYAGYEAIENAVPTEYLYPKVRNLVIKNHNQSALVTLSKYKNPNDIELILKNKAKDEDAESGYYSTYQAIQNFPDSRFISFLEKNLYQTLDNDHFSGEWLELYKAIASYKNQKAVELLKVPFTKVQHQNIKEYHIKFVYESILANKCKLYDDLLWNIWKNEDIITLEGFQYLLSINGAKTLELSKKELLSAYQIKNIQVTPKIEQKMFSENLEETMLNFILLNDKVTGYHIIKDKITNASVADLEMYCKKITSFKDPYFNETLFKRLKTTDNAYVYLAIVETLISFKDKLINNRILETRKKNKNMNENWGSEALDEILKKNNIK</sequence>
<accession>A0A6V6Z9R7</accession>
<name>A0A6V6Z9R7_9FLAO</name>
<proteinExistence type="predicted"/>
<organism evidence="1 2">
    <name type="scientific">Flavobacterium chungangense</name>
    <dbReference type="NCBI Taxonomy" id="554283"/>
    <lineage>
        <taxon>Bacteria</taxon>
        <taxon>Pseudomonadati</taxon>
        <taxon>Bacteroidota</taxon>
        <taxon>Flavobacteriia</taxon>
        <taxon>Flavobacteriales</taxon>
        <taxon>Flavobacteriaceae</taxon>
        <taxon>Flavobacterium</taxon>
    </lineage>
</organism>
<dbReference type="AlphaFoldDB" id="A0A6V6Z9R7"/>
<reference evidence="1 2" key="1">
    <citation type="submission" date="2020-06" db="EMBL/GenBank/DDBJ databases">
        <authorList>
            <person name="Criscuolo A."/>
        </authorList>
    </citation>
    <scope>NUCLEOTIDE SEQUENCE [LARGE SCALE GENOMIC DNA]</scope>
    <source>
        <strain evidence="2">CIP 110025</strain>
    </source>
</reference>
<dbReference type="Proteomes" id="UP000556700">
    <property type="component" value="Unassembled WGS sequence"/>
</dbReference>
<dbReference type="PROSITE" id="PS51257">
    <property type="entry name" value="PROKAR_LIPOPROTEIN"/>
    <property type="match status" value="1"/>
</dbReference>
<protein>
    <recommendedName>
        <fullName evidence="3">Lipoprotein</fullName>
    </recommendedName>
</protein>
<comment type="caution">
    <text evidence="1">The sequence shown here is derived from an EMBL/GenBank/DDBJ whole genome shotgun (WGS) entry which is preliminary data.</text>
</comment>
<evidence type="ECO:0000313" key="1">
    <source>
        <dbReference type="EMBL" id="CAD0007652.1"/>
    </source>
</evidence>